<comment type="caution">
    <text evidence="1">The sequence shown here is derived from an EMBL/GenBank/DDBJ whole genome shotgun (WGS) entry which is preliminary data.</text>
</comment>
<gene>
    <name evidence="1" type="ORF">INT47_011441</name>
</gene>
<name>A0A8H7QZM0_9FUNG</name>
<protein>
    <submittedName>
        <fullName evidence="1">Uncharacterized protein</fullName>
    </submittedName>
</protein>
<evidence type="ECO:0000313" key="2">
    <source>
        <dbReference type="Proteomes" id="UP000603453"/>
    </source>
</evidence>
<accession>A0A8H7QZM0</accession>
<organism evidence="1 2">
    <name type="scientific">Mucor saturninus</name>
    <dbReference type="NCBI Taxonomy" id="64648"/>
    <lineage>
        <taxon>Eukaryota</taxon>
        <taxon>Fungi</taxon>
        <taxon>Fungi incertae sedis</taxon>
        <taxon>Mucoromycota</taxon>
        <taxon>Mucoromycotina</taxon>
        <taxon>Mucoromycetes</taxon>
        <taxon>Mucorales</taxon>
        <taxon>Mucorineae</taxon>
        <taxon>Mucoraceae</taxon>
        <taxon>Mucor</taxon>
    </lineage>
</organism>
<proteinExistence type="predicted"/>
<dbReference type="AlphaFoldDB" id="A0A8H7QZM0"/>
<dbReference type="EMBL" id="JAEPRD010000083">
    <property type="protein sequence ID" value="KAG2200461.1"/>
    <property type="molecule type" value="Genomic_DNA"/>
</dbReference>
<reference evidence="1" key="1">
    <citation type="submission" date="2020-12" db="EMBL/GenBank/DDBJ databases">
        <title>Metabolic potential, ecology and presence of endohyphal bacteria is reflected in genomic diversity of Mucoromycotina.</title>
        <authorList>
            <person name="Muszewska A."/>
            <person name="Okrasinska A."/>
            <person name="Steczkiewicz K."/>
            <person name="Drgas O."/>
            <person name="Orlowska M."/>
            <person name="Perlinska-Lenart U."/>
            <person name="Aleksandrzak-Piekarczyk T."/>
            <person name="Szatraj K."/>
            <person name="Zielenkiewicz U."/>
            <person name="Pilsyk S."/>
            <person name="Malc E."/>
            <person name="Mieczkowski P."/>
            <person name="Kruszewska J.S."/>
            <person name="Biernat P."/>
            <person name="Pawlowska J."/>
        </authorList>
    </citation>
    <scope>NUCLEOTIDE SEQUENCE</scope>
    <source>
        <strain evidence="1">WA0000017839</strain>
    </source>
</reference>
<sequence length="164" mass="18879">MPYMLPLNIQSSFERFNQIVEQYQDIIENNATARCMIGFTAAAFIRNEGDIDIGLVESWLQSLHLDVDGGSVENHVKVDRILHVVKETSSHYYADDDAEEEVGCTTDESEDDELLSNDNNDDDNEEEYKLNRFTNESYCTYLPKEVTVVDHVIFPLDEQSRTWS</sequence>
<evidence type="ECO:0000313" key="1">
    <source>
        <dbReference type="EMBL" id="KAG2200461.1"/>
    </source>
</evidence>
<dbReference type="Proteomes" id="UP000603453">
    <property type="component" value="Unassembled WGS sequence"/>
</dbReference>
<dbReference type="OrthoDB" id="2281772at2759"/>
<keyword evidence="2" id="KW-1185">Reference proteome</keyword>